<dbReference type="RefSeq" id="WP_155222997.1">
    <property type="nucleotide sequence ID" value="NZ_CAJJOK010000023.1"/>
</dbReference>
<evidence type="ECO:0000313" key="2">
    <source>
        <dbReference type="Proteomes" id="UP000487649"/>
    </source>
</evidence>
<evidence type="ECO:0000313" key="1">
    <source>
        <dbReference type="EMBL" id="MTK22225.1"/>
    </source>
</evidence>
<dbReference type="EMBL" id="WMQE01000033">
    <property type="protein sequence ID" value="MTK22225.1"/>
    <property type="molecule type" value="Genomic_DNA"/>
</dbReference>
<gene>
    <name evidence="1" type="ORF">GMA92_12465</name>
</gene>
<reference evidence="1 2" key="1">
    <citation type="journal article" date="2019" name="Nat. Med.">
        <title>A library of human gut bacterial isolates paired with longitudinal multiomics data enables mechanistic microbiome research.</title>
        <authorList>
            <person name="Poyet M."/>
            <person name="Groussin M."/>
            <person name="Gibbons S.M."/>
            <person name="Avila-Pacheco J."/>
            <person name="Jiang X."/>
            <person name="Kearney S.M."/>
            <person name="Perrotta A.R."/>
            <person name="Berdy B."/>
            <person name="Zhao S."/>
            <person name="Lieberman T.D."/>
            <person name="Swanson P.K."/>
            <person name="Smith M."/>
            <person name="Roesemann S."/>
            <person name="Alexander J.E."/>
            <person name="Rich S.A."/>
            <person name="Livny J."/>
            <person name="Vlamakis H."/>
            <person name="Clish C."/>
            <person name="Bullock K."/>
            <person name="Deik A."/>
            <person name="Scott J."/>
            <person name="Pierce K.A."/>
            <person name="Xavier R.J."/>
            <person name="Alm E.J."/>
        </authorList>
    </citation>
    <scope>NUCLEOTIDE SEQUENCE [LARGE SCALE GENOMIC DNA]</scope>
    <source>
        <strain evidence="1 2">BIOML-A198</strain>
    </source>
</reference>
<dbReference type="AlphaFoldDB" id="A0A9X4XI69"/>
<accession>A0A9X4XI69</accession>
<dbReference type="Proteomes" id="UP000487649">
    <property type="component" value="Unassembled WGS sequence"/>
</dbReference>
<organism evidence="1 2">
    <name type="scientific">Turicibacter sanguinis</name>
    <dbReference type="NCBI Taxonomy" id="154288"/>
    <lineage>
        <taxon>Bacteria</taxon>
        <taxon>Bacillati</taxon>
        <taxon>Bacillota</taxon>
        <taxon>Erysipelotrichia</taxon>
        <taxon>Erysipelotrichales</taxon>
        <taxon>Turicibacteraceae</taxon>
        <taxon>Turicibacter</taxon>
    </lineage>
</organism>
<proteinExistence type="predicted"/>
<sequence>MGYKPFLFWELSIAEIYDLIESYQRKQALETEKVKQQLKVDVTLNSILARQIGEYVACLFSKDSKLTPIQELFPGLFDEELSVDKIEEQESVELMLYKAKMDDFAFWHNAQLKEKGGTKDE</sequence>
<protein>
    <submittedName>
        <fullName evidence="1">Uncharacterized protein</fullName>
    </submittedName>
</protein>
<comment type="caution">
    <text evidence="1">The sequence shown here is derived from an EMBL/GenBank/DDBJ whole genome shotgun (WGS) entry which is preliminary data.</text>
</comment>
<name>A0A9X4XI69_9FIRM</name>